<keyword evidence="1" id="KW-0812">Transmembrane</keyword>
<reference evidence="2 3" key="1">
    <citation type="submission" date="2023-04" db="EMBL/GenBank/DDBJ databases">
        <authorList>
            <person name="Hsu D."/>
        </authorList>
    </citation>
    <scope>NUCLEOTIDE SEQUENCE [LARGE SCALE GENOMIC DNA]</scope>
    <source>
        <strain evidence="2 3">MK1</strain>
    </source>
</reference>
<dbReference type="InterPro" id="IPR007403">
    <property type="entry name" value="DUF456"/>
</dbReference>
<gene>
    <name evidence="2" type="ORF">MFMK1_002203</name>
</gene>
<accession>A0AAU0UNK3</accession>
<feature type="transmembrane region" description="Helical" evidence="1">
    <location>
        <begin position="87"/>
        <end position="118"/>
    </location>
</feature>
<dbReference type="EMBL" id="CP121694">
    <property type="protein sequence ID" value="WRO22374.1"/>
    <property type="molecule type" value="Genomic_DNA"/>
</dbReference>
<sequence>MLGVAMDTLMLTVIFIFMIIGIAGTLIPLVPGLPLIAAMVLIYAVLDGFQTISLTVLAIFLLLTGVGMAADFLSATIGAKKYGADRLGVYGSIVGMVIGLLTMGPLGLVLGPLAGAIIGETLSGKDFQSALKTGLGSLIGFLGGALIQFLIALLMVGYFIYLVLI</sequence>
<keyword evidence="1" id="KW-1133">Transmembrane helix</keyword>
<protein>
    <submittedName>
        <fullName evidence="2">DUF456 domain-containing protein</fullName>
    </submittedName>
</protein>
<dbReference type="PANTHER" id="PTHR39165:SF1">
    <property type="entry name" value="DUF456 DOMAIN-CONTAINING PROTEIN"/>
    <property type="match status" value="1"/>
</dbReference>
<dbReference type="AlphaFoldDB" id="A0AAU0UNK3"/>
<dbReference type="Proteomes" id="UP001329915">
    <property type="component" value="Chromosome"/>
</dbReference>
<feature type="transmembrane region" description="Helical" evidence="1">
    <location>
        <begin position="138"/>
        <end position="164"/>
    </location>
</feature>
<feature type="transmembrane region" description="Helical" evidence="1">
    <location>
        <begin position="51"/>
        <end position="75"/>
    </location>
</feature>
<evidence type="ECO:0000313" key="3">
    <source>
        <dbReference type="Proteomes" id="UP001329915"/>
    </source>
</evidence>
<dbReference type="Pfam" id="PF04306">
    <property type="entry name" value="DUF456"/>
    <property type="match status" value="1"/>
</dbReference>
<feature type="transmembrane region" description="Helical" evidence="1">
    <location>
        <begin position="12"/>
        <end position="45"/>
    </location>
</feature>
<dbReference type="PANTHER" id="PTHR39165">
    <property type="entry name" value="IG HYPOTHETICAL 17883"/>
    <property type="match status" value="1"/>
</dbReference>
<proteinExistence type="predicted"/>
<keyword evidence="3" id="KW-1185">Reference proteome</keyword>
<organism evidence="2 3">
    <name type="scientific">Metallumcola ferriviriculae</name>
    <dbReference type="NCBI Taxonomy" id="3039180"/>
    <lineage>
        <taxon>Bacteria</taxon>
        <taxon>Bacillati</taxon>
        <taxon>Bacillota</taxon>
        <taxon>Clostridia</taxon>
        <taxon>Neomoorellales</taxon>
        <taxon>Desulfitibacteraceae</taxon>
        <taxon>Metallumcola</taxon>
    </lineage>
</organism>
<name>A0AAU0UNK3_9FIRM</name>
<keyword evidence="1" id="KW-0472">Membrane</keyword>
<evidence type="ECO:0000313" key="2">
    <source>
        <dbReference type="EMBL" id="WRO22374.1"/>
    </source>
</evidence>
<evidence type="ECO:0000256" key="1">
    <source>
        <dbReference type="SAM" id="Phobius"/>
    </source>
</evidence>
<dbReference type="KEGG" id="dbc:MFMK1_002203"/>
<dbReference type="RefSeq" id="WP_366921787.1">
    <property type="nucleotide sequence ID" value="NZ_CP121694.1"/>
</dbReference>